<keyword evidence="4" id="KW-1185">Reference proteome</keyword>
<protein>
    <submittedName>
        <fullName evidence="3">Uncharacterized conserved protein, contains FIST_N domain</fullName>
    </submittedName>
</protein>
<evidence type="ECO:0000259" key="1">
    <source>
        <dbReference type="SMART" id="SM00897"/>
    </source>
</evidence>
<dbReference type="PANTHER" id="PTHR40252">
    <property type="entry name" value="BLR0328 PROTEIN"/>
    <property type="match status" value="1"/>
</dbReference>
<sequence length="381" mass="39924">MRALTLRWSPAEGWRGIVPSVADGPCLVLYVAGREALESGARHRELRDAFPGAMVAGCSTGGQIDESDVVDEGVQALKLDFDATRLRLVTERLAAEGESRDCGRRLGVALAAPDLAGVLLISEGLAVNAGDLVAGLQEGIGAGVPIVGGLAGDGPHFRRTLVGAGDEVPMPGMVAAIGFFGHAVRFGHGCASGWDAFGPLRSITASEGRVLRELDGEPALDLYERYLGPEAAGLPGTGLLYPLRIWDAEEPRHDVLRTLLGVDRDARSLIFAADLPVGWRAQLMRGRFGGLADGAAAAAGAGALAAAAGDSAAFIVSCVGRRLMMGQRVEEEVLAARECLPPSMRVLGFYSYGEIAPHPMTGRSELHNQTMTVLTLTEAPR</sequence>
<dbReference type="EMBL" id="FOSQ01000002">
    <property type="protein sequence ID" value="SFK40408.1"/>
    <property type="molecule type" value="Genomic_DNA"/>
</dbReference>
<feature type="domain" description="FIST" evidence="1">
    <location>
        <begin position="24"/>
        <end position="218"/>
    </location>
</feature>
<reference evidence="3 4" key="1">
    <citation type="submission" date="2016-10" db="EMBL/GenBank/DDBJ databases">
        <authorList>
            <person name="de Groot N.N."/>
        </authorList>
    </citation>
    <scope>NUCLEOTIDE SEQUENCE [LARGE SCALE GENOMIC DNA]</scope>
    <source>
        <strain evidence="3 4">DSM 19981</strain>
    </source>
</reference>
<dbReference type="SMART" id="SM01204">
    <property type="entry name" value="FIST_C"/>
    <property type="match status" value="1"/>
</dbReference>
<organism evidence="3 4">
    <name type="scientific">Falsiroseomonas stagni DSM 19981</name>
    <dbReference type="NCBI Taxonomy" id="1123062"/>
    <lineage>
        <taxon>Bacteria</taxon>
        <taxon>Pseudomonadati</taxon>
        <taxon>Pseudomonadota</taxon>
        <taxon>Alphaproteobacteria</taxon>
        <taxon>Acetobacterales</taxon>
        <taxon>Roseomonadaceae</taxon>
        <taxon>Falsiroseomonas</taxon>
    </lineage>
</organism>
<dbReference type="Pfam" id="PF08495">
    <property type="entry name" value="FIST"/>
    <property type="match status" value="1"/>
</dbReference>
<accession>A0A1I3Z8G2</accession>
<dbReference type="InterPro" id="IPR019494">
    <property type="entry name" value="FIST_C"/>
</dbReference>
<feature type="domain" description="FIST C-domain" evidence="2">
    <location>
        <begin position="219"/>
        <end position="358"/>
    </location>
</feature>
<dbReference type="Pfam" id="PF10442">
    <property type="entry name" value="FIST_C"/>
    <property type="match status" value="1"/>
</dbReference>
<gene>
    <name evidence="3" type="ORF">SAMN02745775_102289</name>
</gene>
<evidence type="ECO:0000259" key="2">
    <source>
        <dbReference type="SMART" id="SM01204"/>
    </source>
</evidence>
<dbReference type="SMART" id="SM00897">
    <property type="entry name" value="FIST"/>
    <property type="match status" value="1"/>
</dbReference>
<dbReference type="PANTHER" id="PTHR40252:SF2">
    <property type="entry name" value="BLR0328 PROTEIN"/>
    <property type="match status" value="1"/>
</dbReference>
<evidence type="ECO:0000313" key="4">
    <source>
        <dbReference type="Proteomes" id="UP000199473"/>
    </source>
</evidence>
<dbReference type="Proteomes" id="UP000199473">
    <property type="component" value="Unassembled WGS sequence"/>
</dbReference>
<dbReference type="STRING" id="1123062.SAMN02745775_102289"/>
<dbReference type="RefSeq" id="WP_092958255.1">
    <property type="nucleotide sequence ID" value="NZ_FOSQ01000002.1"/>
</dbReference>
<dbReference type="OrthoDB" id="9770435at2"/>
<proteinExistence type="predicted"/>
<dbReference type="InterPro" id="IPR013702">
    <property type="entry name" value="FIST_domain_N"/>
</dbReference>
<name>A0A1I3Z8G2_9PROT</name>
<dbReference type="AlphaFoldDB" id="A0A1I3Z8G2"/>
<evidence type="ECO:0000313" key="3">
    <source>
        <dbReference type="EMBL" id="SFK40408.1"/>
    </source>
</evidence>